<accession>A0AAV4MAY8</accession>
<sequence length="117" mass="13385">MFLCPKLMNTYLDKHLFSLKRPFLNLNKSWPPSWGVVVHQFWAWCLTRAITGRSFHVQHGYHTTSKWRPRIRGCTVVDELPDVAGRQLVVCQSGSFHEGTGHHCPGGVSHLSPTRIH</sequence>
<keyword evidence="2" id="KW-1185">Reference proteome</keyword>
<evidence type="ECO:0000313" key="2">
    <source>
        <dbReference type="Proteomes" id="UP001054945"/>
    </source>
</evidence>
<dbReference type="Proteomes" id="UP001054945">
    <property type="component" value="Unassembled WGS sequence"/>
</dbReference>
<gene>
    <name evidence="1" type="ORF">CEXT_508901</name>
</gene>
<reference evidence="1 2" key="1">
    <citation type="submission" date="2021-06" db="EMBL/GenBank/DDBJ databases">
        <title>Caerostris extrusa draft genome.</title>
        <authorList>
            <person name="Kono N."/>
            <person name="Arakawa K."/>
        </authorList>
    </citation>
    <scope>NUCLEOTIDE SEQUENCE [LARGE SCALE GENOMIC DNA]</scope>
</reference>
<organism evidence="1 2">
    <name type="scientific">Caerostris extrusa</name>
    <name type="common">Bark spider</name>
    <name type="synonym">Caerostris bankana</name>
    <dbReference type="NCBI Taxonomy" id="172846"/>
    <lineage>
        <taxon>Eukaryota</taxon>
        <taxon>Metazoa</taxon>
        <taxon>Ecdysozoa</taxon>
        <taxon>Arthropoda</taxon>
        <taxon>Chelicerata</taxon>
        <taxon>Arachnida</taxon>
        <taxon>Araneae</taxon>
        <taxon>Araneomorphae</taxon>
        <taxon>Entelegynae</taxon>
        <taxon>Araneoidea</taxon>
        <taxon>Araneidae</taxon>
        <taxon>Caerostris</taxon>
    </lineage>
</organism>
<evidence type="ECO:0000313" key="1">
    <source>
        <dbReference type="EMBL" id="GIX69000.1"/>
    </source>
</evidence>
<name>A0AAV4MAY8_CAEEX</name>
<comment type="caution">
    <text evidence="1">The sequence shown here is derived from an EMBL/GenBank/DDBJ whole genome shotgun (WGS) entry which is preliminary data.</text>
</comment>
<dbReference type="EMBL" id="BPLR01002013">
    <property type="protein sequence ID" value="GIX69000.1"/>
    <property type="molecule type" value="Genomic_DNA"/>
</dbReference>
<protein>
    <submittedName>
        <fullName evidence="1">Uncharacterized protein</fullName>
    </submittedName>
</protein>
<proteinExistence type="predicted"/>
<dbReference type="AlphaFoldDB" id="A0AAV4MAY8"/>